<dbReference type="EMBL" id="VIGI01000003">
    <property type="protein sequence ID" value="KAB8301993.1"/>
    <property type="molecule type" value="Genomic_DNA"/>
</dbReference>
<proteinExistence type="predicted"/>
<comment type="caution">
    <text evidence="1">The sequence shown here is derived from an EMBL/GenBank/DDBJ whole genome shotgun (WGS) entry which is preliminary data.</text>
</comment>
<dbReference type="Proteomes" id="UP000326757">
    <property type="component" value="Unassembled WGS sequence"/>
</dbReference>
<sequence>MYGFTCIRQRAKNALMQKFVRKIMQKISFRHPHQSGHYRSVRNTIRPVKTSSDVISAVFPPVKITFGITWGYIPAGLRG</sequence>
<organism evidence="1 2">
    <name type="scientific">Monilinia laxa</name>
    <name type="common">Brown rot fungus</name>
    <name type="synonym">Sclerotinia laxa</name>
    <dbReference type="NCBI Taxonomy" id="61186"/>
    <lineage>
        <taxon>Eukaryota</taxon>
        <taxon>Fungi</taxon>
        <taxon>Dikarya</taxon>
        <taxon>Ascomycota</taxon>
        <taxon>Pezizomycotina</taxon>
        <taxon>Leotiomycetes</taxon>
        <taxon>Helotiales</taxon>
        <taxon>Sclerotiniaceae</taxon>
        <taxon>Monilinia</taxon>
    </lineage>
</organism>
<evidence type="ECO:0000313" key="2">
    <source>
        <dbReference type="Proteomes" id="UP000326757"/>
    </source>
</evidence>
<gene>
    <name evidence="1" type="ORF">EYC80_005446</name>
</gene>
<reference evidence="1 2" key="1">
    <citation type="submission" date="2019-06" db="EMBL/GenBank/DDBJ databases">
        <title>Genome Sequence of the Brown Rot Fungal Pathogen Monilinia laxa.</title>
        <authorList>
            <person name="De Miccolis Angelini R.M."/>
            <person name="Landi L."/>
            <person name="Abate D."/>
            <person name="Pollastro S."/>
            <person name="Romanazzi G."/>
            <person name="Faretra F."/>
        </authorList>
    </citation>
    <scope>NUCLEOTIDE SEQUENCE [LARGE SCALE GENOMIC DNA]</scope>
    <source>
        <strain evidence="1 2">Mlax316</strain>
    </source>
</reference>
<accession>A0A5N6KE27</accession>
<keyword evidence="2" id="KW-1185">Reference proteome</keyword>
<dbReference type="AlphaFoldDB" id="A0A5N6KE27"/>
<protein>
    <submittedName>
        <fullName evidence="1">Uncharacterized protein</fullName>
    </submittedName>
</protein>
<name>A0A5N6KE27_MONLA</name>
<evidence type="ECO:0000313" key="1">
    <source>
        <dbReference type="EMBL" id="KAB8301993.1"/>
    </source>
</evidence>